<dbReference type="PIRSF" id="PIRSF006221">
    <property type="entry name" value="Ketosamine-3-kinase"/>
    <property type="match status" value="1"/>
</dbReference>
<evidence type="ECO:0000256" key="1">
    <source>
        <dbReference type="PIRNR" id="PIRNR006221"/>
    </source>
</evidence>
<dbReference type="Pfam" id="PF03881">
    <property type="entry name" value="Fructosamin_kin"/>
    <property type="match status" value="1"/>
</dbReference>
<dbReference type="Gene3D" id="1.10.510.10">
    <property type="entry name" value="Transferase(Phosphotransferase) domain 1"/>
    <property type="match status" value="1"/>
</dbReference>
<dbReference type="Gene3D" id="1.20.1270.240">
    <property type="match status" value="1"/>
</dbReference>
<evidence type="ECO:0000313" key="2">
    <source>
        <dbReference type="EMBL" id="MCP2273445.1"/>
    </source>
</evidence>
<evidence type="ECO:0000313" key="3">
    <source>
        <dbReference type="Proteomes" id="UP001205185"/>
    </source>
</evidence>
<accession>A0ABT1ILB7</accession>
<proteinExistence type="inferred from homology"/>
<dbReference type="PANTHER" id="PTHR12149">
    <property type="entry name" value="FRUCTOSAMINE 3 KINASE-RELATED PROTEIN"/>
    <property type="match status" value="1"/>
</dbReference>
<dbReference type="InterPro" id="IPR011009">
    <property type="entry name" value="Kinase-like_dom_sf"/>
</dbReference>
<reference evidence="2 3" key="1">
    <citation type="submission" date="2022-06" db="EMBL/GenBank/DDBJ databases">
        <title>Genomic Encyclopedia of Archaeal and Bacterial Type Strains, Phase II (KMG-II): from individual species to whole genera.</title>
        <authorList>
            <person name="Goeker M."/>
        </authorList>
    </citation>
    <scope>NUCLEOTIDE SEQUENCE [LARGE SCALE GENOMIC DNA]</scope>
    <source>
        <strain evidence="2 3">DSM 44255</strain>
    </source>
</reference>
<keyword evidence="1" id="KW-0808">Transferase</keyword>
<keyword evidence="3" id="KW-1185">Reference proteome</keyword>
<comment type="caution">
    <text evidence="2">The sequence shown here is derived from an EMBL/GenBank/DDBJ whole genome shotgun (WGS) entry which is preliminary data.</text>
</comment>
<dbReference type="EMBL" id="JAMTCO010000016">
    <property type="protein sequence ID" value="MCP2273445.1"/>
    <property type="molecule type" value="Genomic_DNA"/>
</dbReference>
<comment type="similarity">
    <text evidence="1">Belongs to the fructosamine kinase family.</text>
</comment>
<name>A0ABT1ILB7_9PSEU</name>
<dbReference type="SUPFAM" id="SSF56112">
    <property type="entry name" value="Protein kinase-like (PK-like)"/>
    <property type="match status" value="1"/>
</dbReference>
<gene>
    <name evidence="2" type="ORF">LV75_005974</name>
</gene>
<dbReference type="Proteomes" id="UP001205185">
    <property type="component" value="Unassembled WGS sequence"/>
</dbReference>
<dbReference type="PANTHER" id="PTHR12149:SF8">
    <property type="entry name" value="PROTEIN-RIBULOSAMINE 3-KINASE"/>
    <property type="match status" value="1"/>
</dbReference>
<organism evidence="2 3">
    <name type="scientific">Actinokineospora diospyrosa</name>
    <dbReference type="NCBI Taxonomy" id="103728"/>
    <lineage>
        <taxon>Bacteria</taxon>
        <taxon>Bacillati</taxon>
        <taxon>Actinomycetota</taxon>
        <taxon>Actinomycetes</taxon>
        <taxon>Pseudonocardiales</taxon>
        <taxon>Pseudonocardiaceae</taxon>
        <taxon>Actinokineospora</taxon>
    </lineage>
</organism>
<dbReference type="InterPro" id="IPR016477">
    <property type="entry name" value="Fructo-/Ketosamine-3-kinase"/>
</dbReference>
<dbReference type="Gene3D" id="3.30.200.20">
    <property type="entry name" value="Phosphorylase Kinase, domain 1"/>
    <property type="match status" value="1"/>
</dbReference>
<keyword evidence="1" id="KW-0418">Kinase</keyword>
<protein>
    <submittedName>
        <fullName evidence="2">Fructosamine-3-kinase</fullName>
    </submittedName>
</protein>
<sequence>MAELTGLTPVGVHAVAGHVFEVDTEDGDLVVAKYDPRPDAVLAEVAGLAWLTEPGAVALPTVRAHDDRWLVMEAVEPAAPSAAAAEELGRGLADLHAWGADGFGAAPGPSNAWIGLAPMRCEPGADWAPWYLADRVQPYLRNAADRHLIDRGDVSTIEKACARVDVPREPPARLHGDLWSGNVVWSNQAWLIDPAAHGGHRETDLAMLALFGCPHLDTIIAAYDEHRPLAEGWRARVPLHQLFPLLVHTVLFGSGYARQAVTAAQAALRA</sequence>